<evidence type="ECO:0000313" key="3">
    <source>
        <dbReference type="EMBL" id="GIO27913.1"/>
    </source>
</evidence>
<feature type="domain" description="DUF5667" evidence="2">
    <location>
        <begin position="67"/>
        <end position="157"/>
    </location>
</feature>
<evidence type="ECO:0000259" key="2">
    <source>
        <dbReference type="Pfam" id="PF18915"/>
    </source>
</evidence>
<dbReference type="EMBL" id="BORP01000005">
    <property type="protein sequence ID" value="GIO27913.1"/>
    <property type="molecule type" value="Genomic_DNA"/>
</dbReference>
<feature type="compositionally biased region" description="Basic and acidic residues" evidence="1">
    <location>
        <begin position="160"/>
        <end position="175"/>
    </location>
</feature>
<sequence>MKNSTKLTSLLASTVLVTTIITPGISVFAEESNDNGLIITETLGNGNAAEGKIEDVTGNEIVKEDAGLIPGDFFYFVEVMQEKIQLALTMDEYKKSELLAKYASERIAEANELIKEEKYDEAGELLKLALDSQGKAEEEISGNKEETSTEDTESAVEESNIEKEEEHSTEDKVGEETSDQDTSIDSEKIKVKLANNIDALSIVLAKIENPKAQAAIMKNIEKSFAKLAKKIEKRANKLAAKENNKELDENGTINEEQPTVDENGEALETTTTVEAPVTDKALDFTKDSKKPAVENTEKPVKDSAVTNVAKEQNKTAQSVKANQKVEKAKEKAEKHANKGKNVNGNNGNHINNGNHGNGKNK</sequence>
<evidence type="ECO:0000313" key="4">
    <source>
        <dbReference type="Proteomes" id="UP000676917"/>
    </source>
</evidence>
<feature type="region of interest" description="Disordered" evidence="1">
    <location>
        <begin position="136"/>
        <end position="188"/>
    </location>
</feature>
<name>A0A920C7Q3_9BACI</name>
<comment type="caution">
    <text evidence="3">The sequence shown here is derived from an EMBL/GenBank/DDBJ whole genome shotgun (WGS) entry which is preliminary data.</text>
</comment>
<feature type="compositionally biased region" description="Polar residues" evidence="1">
    <location>
        <begin position="304"/>
        <end position="319"/>
    </location>
</feature>
<feature type="compositionally biased region" description="Low complexity" evidence="1">
    <location>
        <begin position="339"/>
        <end position="361"/>
    </location>
</feature>
<organism evidence="3 4">
    <name type="scientific">Ornithinibacillus bavariensis</name>
    <dbReference type="NCBI Taxonomy" id="545502"/>
    <lineage>
        <taxon>Bacteria</taxon>
        <taxon>Bacillati</taxon>
        <taxon>Bacillota</taxon>
        <taxon>Bacilli</taxon>
        <taxon>Bacillales</taxon>
        <taxon>Bacillaceae</taxon>
        <taxon>Ornithinibacillus</taxon>
    </lineage>
</organism>
<gene>
    <name evidence="3" type="ORF">J43TS3_25240</name>
</gene>
<feature type="compositionally biased region" description="Basic and acidic residues" evidence="1">
    <location>
        <begin position="280"/>
        <end position="301"/>
    </location>
</feature>
<dbReference type="InterPro" id="IPR043725">
    <property type="entry name" value="DUF5667"/>
</dbReference>
<reference evidence="3" key="1">
    <citation type="submission" date="2021-03" db="EMBL/GenBank/DDBJ databases">
        <title>Antimicrobial resistance genes in bacteria isolated from Japanese honey, and their potential for conferring macrolide and lincosamide resistance in the American foulbrood pathogen Paenibacillus larvae.</title>
        <authorList>
            <person name="Okamoto M."/>
            <person name="Kumagai M."/>
            <person name="Kanamori H."/>
            <person name="Takamatsu D."/>
        </authorList>
    </citation>
    <scope>NUCLEOTIDE SEQUENCE</scope>
    <source>
        <strain evidence="3">J43TS3</strain>
    </source>
</reference>
<keyword evidence="4" id="KW-1185">Reference proteome</keyword>
<protein>
    <recommendedName>
        <fullName evidence="2">DUF5667 domain-containing protein</fullName>
    </recommendedName>
</protein>
<feature type="compositionally biased region" description="Basic and acidic residues" evidence="1">
    <location>
        <begin position="323"/>
        <end position="336"/>
    </location>
</feature>
<dbReference type="Proteomes" id="UP000676917">
    <property type="component" value="Unassembled WGS sequence"/>
</dbReference>
<dbReference type="Pfam" id="PF18915">
    <property type="entry name" value="DUF5667"/>
    <property type="match status" value="1"/>
</dbReference>
<proteinExistence type="predicted"/>
<accession>A0A920C7Q3</accession>
<evidence type="ECO:0000256" key="1">
    <source>
        <dbReference type="SAM" id="MobiDB-lite"/>
    </source>
</evidence>
<dbReference type="RefSeq" id="WP_212921388.1">
    <property type="nucleotide sequence ID" value="NZ_BORP01000005.1"/>
</dbReference>
<feature type="region of interest" description="Disordered" evidence="1">
    <location>
        <begin position="241"/>
        <end position="361"/>
    </location>
</feature>
<dbReference type="AlphaFoldDB" id="A0A920C7Q3"/>
<feature type="compositionally biased region" description="Basic and acidic residues" evidence="1">
    <location>
        <begin position="136"/>
        <end position="147"/>
    </location>
</feature>